<gene>
    <name evidence="2" type="ORF">LITE_LOCUS28988</name>
</gene>
<comment type="caution">
    <text evidence="2">The sequence shown here is derived from an EMBL/GenBank/DDBJ whole genome shotgun (WGS) entry which is preliminary data.</text>
</comment>
<sequence length="153" mass="16933">SNLHFCRFAFFSRSLSGRTKKNYKNRKKHNSNLPLPHSLLRLLLSPSNPVIHPFVRSLTPSDLSYSSLFLHGNDNNERRKTDGYGSPAKGKRANDSDDDGNHGGEGLLGMFDRGRKGGEEIKSHRRSGSAGDEGKPRKRLLGVPACSCGEKEE</sequence>
<feature type="compositionally biased region" description="Basic and acidic residues" evidence="1">
    <location>
        <begin position="112"/>
        <end position="122"/>
    </location>
</feature>
<reference evidence="2" key="1">
    <citation type="submission" date="2022-08" db="EMBL/GenBank/DDBJ databases">
        <authorList>
            <person name="Gutierrez-Valencia J."/>
        </authorList>
    </citation>
    <scope>NUCLEOTIDE SEQUENCE</scope>
</reference>
<feature type="compositionally biased region" description="Basic and acidic residues" evidence="1">
    <location>
        <begin position="92"/>
        <end position="102"/>
    </location>
</feature>
<evidence type="ECO:0000256" key="1">
    <source>
        <dbReference type="SAM" id="MobiDB-lite"/>
    </source>
</evidence>
<dbReference type="Proteomes" id="UP001154282">
    <property type="component" value="Unassembled WGS sequence"/>
</dbReference>
<evidence type="ECO:0000313" key="3">
    <source>
        <dbReference type="Proteomes" id="UP001154282"/>
    </source>
</evidence>
<proteinExistence type="predicted"/>
<dbReference type="AlphaFoldDB" id="A0AAV0MIV6"/>
<name>A0AAV0MIV6_9ROSI</name>
<dbReference type="EMBL" id="CAMGYJ010000007">
    <property type="protein sequence ID" value="CAI0446376.1"/>
    <property type="molecule type" value="Genomic_DNA"/>
</dbReference>
<feature type="non-terminal residue" evidence="2">
    <location>
        <position position="1"/>
    </location>
</feature>
<organism evidence="2 3">
    <name type="scientific">Linum tenue</name>
    <dbReference type="NCBI Taxonomy" id="586396"/>
    <lineage>
        <taxon>Eukaryota</taxon>
        <taxon>Viridiplantae</taxon>
        <taxon>Streptophyta</taxon>
        <taxon>Embryophyta</taxon>
        <taxon>Tracheophyta</taxon>
        <taxon>Spermatophyta</taxon>
        <taxon>Magnoliopsida</taxon>
        <taxon>eudicotyledons</taxon>
        <taxon>Gunneridae</taxon>
        <taxon>Pentapetalae</taxon>
        <taxon>rosids</taxon>
        <taxon>fabids</taxon>
        <taxon>Malpighiales</taxon>
        <taxon>Linaceae</taxon>
        <taxon>Linum</taxon>
    </lineage>
</organism>
<keyword evidence="3" id="KW-1185">Reference proteome</keyword>
<feature type="region of interest" description="Disordered" evidence="1">
    <location>
        <begin position="66"/>
        <end position="153"/>
    </location>
</feature>
<protein>
    <submittedName>
        <fullName evidence="2">Uncharacterized protein</fullName>
    </submittedName>
</protein>
<accession>A0AAV0MIV6</accession>
<evidence type="ECO:0000313" key="2">
    <source>
        <dbReference type="EMBL" id="CAI0446376.1"/>
    </source>
</evidence>